<organism evidence="1">
    <name type="scientific">bioreactor metagenome</name>
    <dbReference type="NCBI Taxonomy" id="1076179"/>
    <lineage>
        <taxon>unclassified sequences</taxon>
        <taxon>metagenomes</taxon>
        <taxon>ecological metagenomes</taxon>
    </lineage>
</organism>
<gene>
    <name evidence="1" type="ORF">SDC9_195155</name>
</gene>
<name>A0A645I9R9_9ZZZZ</name>
<reference evidence="1" key="1">
    <citation type="submission" date="2019-08" db="EMBL/GenBank/DDBJ databases">
        <authorList>
            <person name="Kucharzyk K."/>
            <person name="Murdoch R.W."/>
            <person name="Higgins S."/>
            <person name="Loffler F."/>
        </authorList>
    </citation>
    <scope>NUCLEOTIDE SEQUENCE</scope>
</reference>
<accession>A0A645I9R9</accession>
<dbReference type="EMBL" id="VSSQ01109147">
    <property type="protein sequence ID" value="MPN47552.1"/>
    <property type="molecule type" value="Genomic_DNA"/>
</dbReference>
<dbReference type="AlphaFoldDB" id="A0A645I9R9"/>
<evidence type="ECO:0000313" key="1">
    <source>
        <dbReference type="EMBL" id="MPN47552.1"/>
    </source>
</evidence>
<sequence>MISEKIPDLNECEAFEKTFFNYTDILRNVHMEIGLQWGIMLTMQIMKGIINADNKQ</sequence>
<proteinExistence type="predicted"/>
<protein>
    <submittedName>
        <fullName evidence="1">Uncharacterized protein</fullName>
    </submittedName>
</protein>
<comment type="caution">
    <text evidence="1">The sequence shown here is derived from an EMBL/GenBank/DDBJ whole genome shotgun (WGS) entry which is preliminary data.</text>
</comment>